<evidence type="ECO:0000256" key="1">
    <source>
        <dbReference type="ARBA" id="ARBA00009437"/>
    </source>
</evidence>
<evidence type="ECO:0000259" key="5">
    <source>
        <dbReference type="PROSITE" id="PS50931"/>
    </source>
</evidence>
<proteinExistence type="inferred from homology"/>
<evidence type="ECO:0000256" key="4">
    <source>
        <dbReference type="ARBA" id="ARBA00023163"/>
    </source>
</evidence>
<dbReference type="PANTHER" id="PTHR30537:SF26">
    <property type="entry name" value="GLYCINE CLEAVAGE SYSTEM TRANSCRIPTIONAL ACTIVATOR"/>
    <property type="match status" value="1"/>
</dbReference>
<protein>
    <submittedName>
        <fullName evidence="6">LysR family glycine cleavage system transcriptional activator</fullName>
    </submittedName>
</protein>
<feature type="domain" description="HTH lysR-type" evidence="5">
    <location>
        <begin position="6"/>
        <end position="63"/>
    </location>
</feature>
<dbReference type="InterPro" id="IPR036390">
    <property type="entry name" value="WH_DNA-bd_sf"/>
</dbReference>
<dbReference type="Gene3D" id="1.10.10.10">
    <property type="entry name" value="Winged helix-like DNA-binding domain superfamily/Winged helix DNA-binding domain"/>
    <property type="match status" value="1"/>
</dbReference>
<keyword evidence="2" id="KW-0805">Transcription regulation</keyword>
<dbReference type="GO" id="GO:0043565">
    <property type="term" value="F:sequence-specific DNA binding"/>
    <property type="evidence" value="ECO:0007669"/>
    <property type="project" value="TreeGrafter"/>
</dbReference>
<comment type="similarity">
    <text evidence="1">Belongs to the LysR transcriptional regulatory family.</text>
</comment>
<dbReference type="InterPro" id="IPR005119">
    <property type="entry name" value="LysR_subst-bd"/>
</dbReference>
<dbReference type="SUPFAM" id="SSF53850">
    <property type="entry name" value="Periplasmic binding protein-like II"/>
    <property type="match status" value="1"/>
</dbReference>
<keyword evidence="7" id="KW-1185">Reference proteome</keyword>
<dbReference type="GO" id="GO:0006351">
    <property type="term" value="P:DNA-templated transcription"/>
    <property type="evidence" value="ECO:0007669"/>
    <property type="project" value="TreeGrafter"/>
</dbReference>
<dbReference type="InterPro" id="IPR058163">
    <property type="entry name" value="LysR-type_TF_proteobact-type"/>
</dbReference>
<keyword evidence="3" id="KW-0238">DNA-binding</keyword>
<dbReference type="InterPro" id="IPR036388">
    <property type="entry name" value="WH-like_DNA-bd_sf"/>
</dbReference>
<keyword evidence="4" id="KW-0804">Transcription</keyword>
<dbReference type="PANTHER" id="PTHR30537">
    <property type="entry name" value="HTH-TYPE TRANSCRIPTIONAL REGULATOR"/>
    <property type="match status" value="1"/>
</dbReference>
<dbReference type="RefSeq" id="WP_132477477.1">
    <property type="nucleotide sequence ID" value="NZ_JBEBWM010000145.1"/>
</dbReference>
<dbReference type="EMBL" id="SMBX01000007">
    <property type="protein sequence ID" value="TCU95990.1"/>
    <property type="molecule type" value="Genomic_DNA"/>
</dbReference>
<dbReference type="PROSITE" id="PS50931">
    <property type="entry name" value="HTH_LYSR"/>
    <property type="match status" value="1"/>
</dbReference>
<dbReference type="PRINTS" id="PR00039">
    <property type="entry name" value="HTHLYSR"/>
</dbReference>
<evidence type="ECO:0000313" key="6">
    <source>
        <dbReference type="EMBL" id="TCU95990.1"/>
    </source>
</evidence>
<comment type="caution">
    <text evidence="6">The sequence shown here is derived from an EMBL/GenBank/DDBJ whole genome shotgun (WGS) entry which is preliminary data.</text>
</comment>
<accession>A0A4R3UXZ5</accession>
<dbReference type="GO" id="GO:0003700">
    <property type="term" value="F:DNA-binding transcription factor activity"/>
    <property type="evidence" value="ECO:0007669"/>
    <property type="project" value="InterPro"/>
</dbReference>
<dbReference type="SUPFAM" id="SSF46785">
    <property type="entry name" value="Winged helix' DNA-binding domain"/>
    <property type="match status" value="1"/>
</dbReference>
<reference evidence="6 7" key="1">
    <citation type="submission" date="2019-03" db="EMBL/GenBank/DDBJ databases">
        <title>Genomic Encyclopedia of Type Strains, Phase IV (KMG-IV): sequencing the most valuable type-strain genomes for metagenomic binning, comparative biology and taxonomic classification.</title>
        <authorList>
            <person name="Goeker M."/>
        </authorList>
    </citation>
    <scope>NUCLEOTIDE SEQUENCE [LARGE SCALE GENOMIC DNA]</scope>
    <source>
        <strain evidence="6 7">DSM 100048</strain>
    </source>
</reference>
<evidence type="ECO:0000313" key="7">
    <source>
        <dbReference type="Proteomes" id="UP000294692"/>
    </source>
</evidence>
<dbReference type="Proteomes" id="UP000294692">
    <property type="component" value="Unassembled WGS sequence"/>
</dbReference>
<evidence type="ECO:0000256" key="3">
    <source>
        <dbReference type="ARBA" id="ARBA00023125"/>
    </source>
</evidence>
<dbReference type="Gene3D" id="3.40.190.10">
    <property type="entry name" value="Periplasmic binding protein-like II"/>
    <property type="match status" value="2"/>
</dbReference>
<sequence length="303" mass="33559">MKGSRNSLTSLRIFLVAARTLNFSMTGELMHLTQSAVSKHVAALEKHLGTPLFERTSNGLKLSHAGMRYRDHIQQAIRLIDEADILVSNPSSRIALNIAVSPSFAQSCLIPALKDFFSSHPEVKVNIRPRLPKEDRSTERFDAEIQLNTGHARGMSATYLCGREMALVVAPELIADSPPRLPEDLDHMVLLKRAQPGYGWEEWKSAMAPGWAGPSPSSPEYEGFSILLPAVLNGLGAAIFPLCLVKDHLQSGRLVRPFGESVSGRYGYYLLEPRPQSPNPYIAALCNWIREYSKSLNTAPEQR</sequence>
<organism evidence="6 7">
    <name type="scientific">Paracandidimonas soli</name>
    <dbReference type="NCBI Taxonomy" id="1917182"/>
    <lineage>
        <taxon>Bacteria</taxon>
        <taxon>Pseudomonadati</taxon>
        <taxon>Pseudomonadota</taxon>
        <taxon>Betaproteobacteria</taxon>
        <taxon>Burkholderiales</taxon>
        <taxon>Alcaligenaceae</taxon>
        <taxon>Paracandidimonas</taxon>
    </lineage>
</organism>
<dbReference type="AlphaFoldDB" id="A0A4R3UXZ5"/>
<dbReference type="InterPro" id="IPR000847">
    <property type="entry name" value="LysR_HTH_N"/>
</dbReference>
<name>A0A4R3UXZ5_9BURK</name>
<gene>
    <name evidence="6" type="ORF">EV686_10748</name>
</gene>
<dbReference type="Pfam" id="PF03466">
    <property type="entry name" value="LysR_substrate"/>
    <property type="match status" value="1"/>
</dbReference>
<evidence type="ECO:0000256" key="2">
    <source>
        <dbReference type="ARBA" id="ARBA00023015"/>
    </source>
</evidence>
<dbReference type="Pfam" id="PF00126">
    <property type="entry name" value="HTH_1"/>
    <property type="match status" value="1"/>
</dbReference>
<dbReference type="OrthoDB" id="9789529at2"/>